<protein>
    <submittedName>
        <fullName evidence="2">Uncharacterized protein</fullName>
    </submittedName>
</protein>
<dbReference type="OrthoDB" id="5481871at2"/>
<feature type="transmembrane region" description="Helical" evidence="1">
    <location>
        <begin position="320"/>
        <end position="337"/>
    </location>
</feature>
<dbReference type="KEGG" id="llu:AKJ09_06622"/>
<dbReference type="RefSeq" id="WP_146651334.1">
    <property type="nucleotide sequence ID" value="NZ_CP012333.1"/>
</dbReference>
<keyword evidence="1" id="KW-0472">Membrane</keyword>
<reference evidence="2 3" key="1">
    <citation type="submission" date="2015-08" db="EMBL/GenBank/DDBJ databases">
        <authorList>
            <person name="Babu N.S."/>
            <person name="Beckwith C.J."/>
            <person name="Beseler K.G."/>
            <person name="Brison A."/>
            <person name="Carone J.V."/>
            <person name="Caskin T.P."/>
            <person name="Diamond M."/>
            <person name="Durham M.E."/>
            <person name="Foxe J.M."/>
            <person name="Go M."/>
            <person name="Henderson B.A."/>
            <person name="Jones I.B."/>
            <person name="McGettigan J.A."/>
            <person name="Micheletti S.J."/>
            <person name="Nasrallah M.E."/>
            <person name="Ortiz D."/>
            <person name="Piller C.R."/>
            <person name="Privatt S.R."/>
            <person name="Schneider S.L."/>
            <person name="Sharp S."/>
            <person name="Smith T.C."/>
            <person name="Stanton J.D."/>
            <person name="Ullery H.E."/>
            <person name="Wilson R.J."/>
            <person name="Serrano M.G."/>
            <person name="Buck G."/>
            <person name="Lee V."/>
            <person name="Wang Y."/>
            <person name="Carvalho R."/>
            <person name="Voegtly L."/>
            <person name="Shi R."/>
            <person name="Duckworth R."/>
            <person name="Johnson A."/>
            <person name="Loviza R."/>
            <person name="Walstead R."/>
            <person name="Shah Z."/>
            <person name="Kiflezghi M."/>
            <person name="Wade K."/>
            <person name="Ball S.L."/>
            <person name="Bradley K.W."/>
            <person name="Asai D.J."/>
            <person name="Bowman C.A."/>
            <person name="Russell D.A."/>
            <person name="Pope W.H."/>
            <person name="Jacobs-Sera D."/>
            <person name="Hendrix R.W."/>
            <person name="Hatfull G.F."/>
        </authorList>
    </citation>
    <scope>NUCLEOTIDE SEQUENCE [LARGE SCALE GENOMIC DNA]</scope>
    <source>
        <strain evidence="2 3">DSM 27648</strain>
    </source>
</reference>
<feature type="transmembrane region" description="Helical" evidence="1">
    <location>
        <begin position="227"/>
        <end position="245"/>
    </location>
</feature>
<dbReference type="EMBL" id="CP012333">
    <property type="protein sequence ID" value="AKU99958.1"/>
    <property type="molecule type" value="Genomic_DNA"/>
</dbReference>
<evidence type="ECO:0000313" key="3">
    <source>
        <dbReference type="Proteomes" id="UP000064967"/>
    </source>
</evidence>
<feature type="transmembrane region" description="Helical" evidence="1">
    <location>
        <begin position="349"/>
        <end position="368"/>
    </location>
</feature>
<feature type="transmembrane region" description="Helical" evidence="1">
    <location>
        <begin position="190"/>
        <end position="215"/>
    </location>
</feature>
<keyword evidence="3" id="KW-1185">Reference proteome</keyword>
<dbReference type="Proteomes" id="UP000064967">
    <property type="component" value="Chromosome"/>
</dbReference>
<keyword evidence="1" id="KW-1133">Transmembrane helix</keyword>
<feature type="transmembrane region" description="Helical" evidence="1">
    <location>
        <begin position="295"/>
        <end position="313"/>
    </location>
</feature>
<sequence length="671" mass="71726">MPSPRTAHRTAQWSGSGAFAALIPLAIGALFWLPSLPAAHGFFPAPLDDVYIHFDFARSLAQGHPFEWIPGQGYSSGETSPLYAVLLALGYLIGFRGPLLGLWAAILAVASLALLVRSVQSLVRPCPPWLAWGAALVPFSVGLVDWSFFSGMEAAPFAGALSGALVALDRTRAPHQARGGMTRERAQLRLGLWGAILCLLRPESGVLVALLAVIAARGVSRRSGIAAVLRVAIPGALATAFVLGANRLATGETQSAGAQLKLLSSNPYLSEDDRARAFVENLVTFFVKGVRSELASVRAGSLLVPGLALVGLASRSKRHVTVACLLGAVAWSLLVSWNGNSPFHNFRYYVPALVMVLVATTIGIATIARARRGRAFAAVALMATLGLGSTRFPAQLRYYRNAVANVRDQQVETGERLAKLTPDSARVLLGDAGAIPFVSGRTAIDALGLGGYQHMPFARAAVFGEAATVELIERLDPRERPTHLALYPNWFQAITARFGTEIDRVTIANNVICGGPVKAIYRADWSPLETPHAQAPNVVDEIDVADVLSEAEHAYVSPAPRGGWTAMDVLDDHGARKFDGGRIIPEGAAESFVVRHVPPGGRAKLVVRTDDEAKRIRVHTRASDTELVLGEPRSGAWRSATAVVDLVENERVELHAVGAAFRDFHVWIESP</sequence>
<proteinExistence type="predicted"/>
<gene>
    <name evidence="2" type="ORF">AKJ09_06622</name>
</gene>
<feature type="transmembrane region" description="Helical" evidence="1">
    <location>
        <begin position="83"/>
        <end position="116"/>
    </location>
</feature>
<keyword evidence="1" id="KW-0812">Transmembrane</keyword>
<feature type="transmembrane region" description="Helical" evidence="1">
    <location>
        <begin position="128"/>
        <end position="149"/>
    </location>
</feature>
<evidence type="ECO:0000256" key="1">
    <source>
        <dbReference type="SAM" id="Phobius"/>
    </source>
</evidence>
<evidence type="ECO:0000313" key="2">
    <source>
        <dbReference type="EMBL" id="AKU99958.1"/>
    </source>
</evidence>
<dbReference type="AlphaFoldDB" id="A0A0K1Q2G3"/>
<dbReference type="STRING" id="1391654.AKJ09_06622"/>
<dbReference type="PATRIC" id="fig|1391654.3.peg.6718"/>
<organism evidence="2 3">
    <name type="scientific">Labilithrix luteola</name>
    <dbReference type="NCBI Taxonomy" id="1391654"/>
    <lineage>
        <taxon>Bacteria</taxon>
        <taxon>Pseudomonadati</taxon>
        <taxon>Myxococcota</taxon>
        <taxon>Polyangia</taxon>
        <taxon>Polyangiales</taxon>
        <taxon>Labilitrichaceae</taxon>
        <taxon>Labilithrix</taxon>
    </lineage>
</organism>
<feature type="transmembrane region" description="Helical" evidence="1">
    <location>
        <begin position="12"/>
        <end position="33"/>
    </location>
</feature>
<feature type="transmembrane region" description="Helical" evidence="1">
    <location>
        <begin position="375"/>
        <end position="394"/>
    </location>
</feature>
<accession>A0A0K1Q2G3</accession>
<name>A0A0K1Q2G3_9BACT</name>